<feature type="domain" description="HpcH/HpaI aldolase/citrate lyase" evidence="6">
    <location>
        <begin position="42"/>
        <end position="229"/>
    </location>
</feature>
<comment type="caution">
    <text evidence="7">The sequence shown here is derived from an EMBL/GenBank/DDBJ whole genome shotgun (WGS) entry which is preliminary data.</text>
</comment>
<keyword evidence="8" id="KW-1185">Reference proteome</keyword>
<dbReference type="Proteomes" id="UP000321034">
    <property type="component" value="Unassembled WGS sequence"/>
</dbReference>
<dbReference type="InterPro" id="IPR005000">
    <property type="entry name" value="Aldolase/citrate-lyase_domain"/>
</dbReference>
<dbReference type="GO" id="GO:0003824">
    <property type="term" value="F:catalytic activity"/>
    <property type="evidence" value="ECO:0007669"/>
    <property type="project" value="InterPro"/>
</dbReference>
<dbReference type="Gene3D" id="3.20.20.60">
    <property type="entry name" value="Phosphoenolpyruvate-binding domains"/>
    <property type="match status" value="1"/>
</dbReference>
<dbReference type="EMBL" id="VRSV01000002">
    <property type="protein sequence ID" value="TXK09955.1"/>
    <property type="molecule type" value="Genomic_DNA"/>
</dbReference>
<feature type="binding site" evidence="4">
    <location>
        <position position="139"/>
    </location>
    <ligand>
        <name>substrate</name>
    </ligand>
</feature>
<gene>
    <name evidence="7" type="ORF">FVP77_13835</name>
</gene>
<evidence type="ECO:0000256" key="5">
    <source>
        <dbReference type="PIRSR" id="PIRSR015582-2"/>
    </source>
</evidence>
<keyword evidence="3 5" id="KW-0460">Magnesium</keyword>
<dbReference type="InterPro" id="IPR015813">
    <property type="entry name" value="Pyrv/PenolPyrv_kinase-like_dom"/>
</dbReference>
<comment type="cofactor">
    <cofactor evidence="1">
        <name>Mg(2+)</name>
        <dbReference type="ChEBI" id="CHEBI:18420"/>
    </cofactor>
</comment>
<evidence type="ECO:0000256" key="2">
    <source>
        <dbReference type="ARBA" id="ARBA00022723"/>
    </source>
</evidence>
<dbReference type="PANTHER" id="PTHR32308">
    <property type="entry name" value="LYASE BETA SUBUNIT, PUTATIVE (AFU_ORTHOLOGUE AFUA_4G13030)-RELATED"/>
    <property type="match status" value="1"/>
</dbReference>
<dbReference type="Pfam" id="PF03328">
    <property type="entry name" value="HpcH_HpaI"/>
    <property type="match status" value="1"/>
</dbReference>
<feature type="binding site" evidence="5">
    <location>
        <position position="165"/>
    </location>
    <ligand>
        <name>Mg(2+)</name>
        <dbReference type="ChEBI" id="CHEBI:18420"/>
    </ligand>
</feature>
<evidence type="ECO:0000259" key="6">
    <source>
        <dbReference type="Pfam" id="PF03328"/>
    </source>
</evidence>
<feature type="binding site" evidence="5">
    <location>
        <position position="139"/>
    </location>
    <ligand>
        <name>Mg(2+)</name>
        <dbReference type="ChEBI" id="CHEBI:18420"/>
    </ligand>
</feature>
<dbReference type="SUPFAM" id="SSF51621">
    <property type="entry name" value="Phosphoenolpyruvate/pyruvate domain"/>
    <property type="match status" value="1"/>
</dbReference>
<dbReference type="PIRSF" id="PIRSF015582">
    <property type="entry name" value="Cit_lyase_B"/>
    <property type="match status" value="1"/>
</dbReference>
<dbReference type="InterPro" id="IPR011206">
    <property type="entry name" value="Citrate_lyase_beta/mcl1/mcl2"/>
</dbReference>
<keyword evidence="2 5" id="KW-0479">Metal-binding</keyword>
<accession>A0A5C8HXZ1</accession>
<dbReference type="GO" id="GO:0000287">
    <property type="term" value="F:magnesium ion binding"/>
    <property type="evidence" value="ECO:0007669"/>
    <property type="project" value="TreeGrafter"/>
</dbReference>
<evidence type="ECO:0000256" key="1">
    <source>
        <dbReference type="ARBA" id="ARBA00001946"/>
    </source>
</evidence>
<proteinExistence type="predicted"/>
<dbReference type="PANTHER" id="PTHR32308:SF10">
    <property type="entry name" value="CITRATE LYASE SUBUNIT BETA"/>
    <property type="match status" value="1"/>
</dbReference>
<feature type="binding site" evidence="4">
    <location>
        <position position="84"/>
    </location>
    <ligand>
        <name>substrate</name>
    </ligand>
</feature>
<dbReference type="RefSeq" id="WP_147895154.1">
    <property type="nucleotide sequence ID" value="NZ_BAAANR010000001.1"/>
</dbReference>
<dbReference type="GO" id="GO:0006107">
    <property type="term" value="P:oxaloacetate metabolic process"/>
    <property type="evidence" value="ECO:0007669"/>
    <property type="project" value="TreeGrafter"/>
</dbReference>
<evidence type="ECO:0000313" key="7">
    <source>
        <dbReference type="EMBL" id="TXK09955.1"/>
    </source>
</evidence>
<name>A0A5C8HXZ1_9MICO</name>
<dbReference type="AlphaFoldDB" id="A0A5C8HXZ1"/>
<protein>
    <recommendedName>
        <fullName evidence="6">HpcH/HpaI aldolase/citrate lyase domain-containing protein</fullName>
    </recommendedName>
</protein>
<evidence type="ECO:0000313" key="8">
    <source>
        <dbReference type="Proteomes" id="UP000321034"/>
    </source>
</evidence>
<organism evidence="7 8">
    <name type="scientific">Microbacterium hatanonis</name>
    <dbReference type="NCBI Taxonomy" id="404366"/>
    <lineage>
        <taxon>Bacteria</taxon>
        <taxon>Bacillati</taxon>
        <taxon>Actinomycetota</taxon>
        <taxon>Actinomycetes</taxon>
        <taxon>Micrococcales</taxon>
        <taxon>Microbacteriaceae</taxon>
        <taxon>Microbacterium</taxon>
    </lineage>
</organism>
<dbReference type="InterPro" id="IPR040442">
    <property type="entry name" value="Pyrv_kinase-like_dom_sf"/>
</dbReference>
<evidence type="ECO:0000256" key="4">
    <source>
        <dbReference type="PIRSR" id="PIRSR015582-1"/>
    </source>
</evidence>
<reference evidence="7 8" key="1">
    <citation type="submission" date="2019-08" db="EMBL/GenBank/DDBJ databases">
        <authorList>
            <person name="Dong K."/>
        </authorList>
    </citation>
    <scope>NUCLEOTIDE SEQUENCE [LARGE SCALE GENOMIC DNA]</scope>
    <source>
        <strain evidence="7 8">JCM14558</strain>
    </source>
</reference>
<sequence length="285" mass="28377">MSSTITSAAVGAESSAPTAARTGAVAFTHARTWLLRSPLIAAAEYPADVLVLDLEDGLPAARKAEGRERALWMLLGSAAGAWLRISPPGTADGLADLDLCRRAGDALGGVVLAMCGGPDDVERVSAVLGDEVPIVPMIESAAALLAAPGIAAHPRTARLAFGTGDFRRDTGMAADRMALAWPRAQLTVASAAAGLPGPIDGPCGDVAAARDAADHALAMGFTGTLALDPAAVAGAHAGFTPSPAAIAQARELAEATPAGDVDGSYAPALARARALLARAAALGAL</sequence>
<evidence type="ECO:0000256" key="3">
    <source>
        <dbReference type="ARBA" id="ARBA00022842"/>
    </source>
</evidence>
<dbReference type="OrthoDB" id="4322898at2"/>